<feature type="transmembrane region" description="Helical" evidence="1">
    <location>
        <begin position="174"/>
        <end position="194"/>
    </location>
</feature>
<keyword evidence="1" id="KW-0812">Transmembrane</keyword>
<dbReference type="InterPro" id="IPR006938">
    <property type="entry name" value="DUF624"/>
</dbReference>
<name>A0A4R2BGW2_9BACI</name>
<gene>
    <name evidence="2" type="ORF">EV146_104213</name>
</gene>
<evidence type="ECO:0000256" key="1">
    <source>
        <dbReference type="SAM" id="Phobius"/>
    </source>
</evidence>
<dbReference type="EMBL" id="SLVV01000004">
    <property type="protein sequence ID" value="TCN26106.1"/>
    <property type="molecule type" value="Genomic_DNA"/>
</dbReference>
<keyword evidence="1" id="KW-1133">Transmembrane helix</keyword>
<reference evidence="2 3" key="1">
    <citation type="journal article" date="2015" name="Stand. Genomic Sci.">
        <title>Genomic Encyclopedia of Bacterial and Archaeal Type Strains, Phase III: the genomes of soil and plant-associated and newly described type strains.</title>
        <authorList>
            <person name="Whitman W.B."/>
            <person name="Woyke T."/>
            <person name="Klenk H.P."/>
            <person name="Zhou Y."/>
            <person name="Lilburn T.G."/>
            <person name="Beck B.J."/>
            <person name="De Vos P."/>
            <person name="Vandamme P."/>
            <person name="Eisen J.A."/>
            <person name="Garrity G."/>
            <person name="Hugenholtz P."/>
            <person name="Kyrpides N.C."/>
        </authorList>
    </citation>
    <scope>NUCLEOTIDE SEQUENCE [LARGE SCALE GENOMIC DNA]</scope>
    <source>
        <strain evidence="2 3">CV53</strain>
    </source>
</reference>
<accession>A0A4R2BGW2</accession>
<feature type="transmembrane region" description="Helical" evidence="1">
    <location>
        <begin position="104"/>
        <end position="129"/>
    </location>
</feature>
<keyword evidence="1" id="KW-0472">Membrane</keyword>
<dbReference type="Pfam" id="PF04854">
    <property type="entry name" value="DUF624"/>
    <property type="match status" value="1"/>
</dbReference>
<feature type="transmembrane region" description="Helical" evidence="1">
    <location>
        <begin position="73"/>
        <end position="92"/>
    </location>
</feature>
<feature type="transmembrane region" description="Helical" evidence="1">
    <location>
        <begin position="20"/>
        <end position="46"/>
    </location>
</feature>
<dbReference type="RefSeq" id="WP_132004300.1">
    <property type="nucleotide sequence ID" value="NZ_JABUHM010000009.1"/>
</dbReference>
<dbReference type="Proteomes" id="UP000295689">
    <property type="component" value="Unassembled WGS sequence"/>
</dbReference>
<sequence>MNILDSRFYGGVDRLSNLFILNIFWIVSCLPIITIAPATTAMFSVVRQWKLKQDTSVVRNYFRYFKENFQQSFLVGLLWIFFAAILFFNFFYLNQDQTPVKFVIIVPLFIISFLFICLTVFLFPLITHYKVTLKDGIKNSFFLAIAHFPTTLLLIGALALLTLILYYFPASSLIIFSVGAYINYSIVNSVFLKLEQTAGNHPF</sequence>
<organism evidence="2 3">
    <name type="scientific">Mesobacillus foraminis</name>
    <dbReference type="NCBI Taxonomy" id="279826"/>
    <lineage>
        <taxon>Bacteria</taxon>
        <taxon>Bacillati</taxon>
        <taxon>Bacillota</taxon>
        <taxon>Bacilli</taxon>
        <taxon>Bacillales</taxon>
        <taxon>Bacillaceae</taxon>
        <taxon>Mesobacillus</taxon>
    </lineage>
</organism>
<keyword evidence="3" id="KW-1185">Reference proteome</keyword>
<evidence type="ECO:0000313" key="3">
    <source>
        <dbReference type="Proteomes" id="UP000295689"/>
    </source>
</evidence>
<dbReference type="AlphaFoldDB" id="A0A4R2BGW2"/>
<feature type="transmembrane region" description="Helical" evidence="1">
    <location>
        <begin position="141"/>
        <end position="168"/>
    </location>
</feature>
<proteinExistence type="predicted"/>
<protein>
    <submittedName>
        <fullName evidence="2">Putative membrane protein YesL</fullName>
    </submittedName>
</protein>
<evidence type="ECO:0000313" key="2">
    <source>
        <dbReference type="EMBL" id="TCN26106.1"/>
    </source>
</evidence>
<comment type="caution">
    <text evidence="2">The sequence shown here is derived from an EMBL/GenBank/DDBJ whole genome shotgun (WGS) entry which is preliminary data.</text>
</comment>
<dbReference type="PROSITE" id="PS51257">
    <property type="entry name" value="PROKAR_LIPOPROTEIN"/>
    <property type="match status" value="1"/>
</dbReference>